<gene>
    <name evidence="1" type="ordered locus">Deba_0103</name>
</gene>
<protein>
    <submittedName>
        <fullName evidence="1">Uncharacterized protein</fullName>
    </submittedName>
</protein>
<organism evidence="1 2">
    <name type="scientific">Desulfarculus baarsii (strain ATCC 33931 / DSM 2075 / LMG 7858 / VKM B-1802 / 2st14)</name>
    <dbReference type="NCBI Taxonomy" id="644282"/>
    <lineage>
        <taxon>Bacteria</taxon>
        <taxon>Pseudomonadati</taxon>
        <taxon>Thermodesulfobacteriota</taxon>
        <taxon>Desulfarculia</taxon>
        <taxon>Desulfarculales</taxon>
        <taxon>Desulfarculaceae</taxon>
        <taxon>Desulfarculus</taxon>
    </lineage>
</organism>
<sequence length="92" mass="9999">MSLDSTGGARIEARGLLISNYEPMPVLCGTSHPGLARALRRRPAWGQVSAYLHGGNKQRFERSMTKTAKRTGSASSGYGGHFRAVQSFRYLG</sequence>
<evidence type="ECO:0000313" key="1">
    <source>
        <dbReference type="EMBL" id="ADK83482.1"/>
    </source>
</evidence>
<dbReference type="eggNOG" id="COG2401">
    <property type="taxonomic scope" value="Bacteria"/>
</dbReference>
<keyword evidence="2" id="KW-1185">Reference proteome</keyword>
<dbReference type="HOGENOM" id="CLU_2408436_0_0_7"/>
<name>E1QDG3_DESB2</name>
<dbReference type="EMBL" id="CP002085">
    <property type="protein sequence ID" value="ADK83482.1"/>
    <property type="molecule type" value="Genomic_DNA"/>
</dbReference>
<dbReference type="KEGG" id="dbr:Deba_0103"/>
<dbReference type="AlphaFoldDB" id="E1QDG3"/>
<proteinExistence type="predicted"/>
<evidence type="ECO:0000313" key="2">
    <source>
        <dbReference type="Proteomes" id="UP000009047"/>
    </source>
</evidence>
<dbReference type="Proteomes" id="UP000009047">
    <property type="component" value="Chromosome"/>
</dbReference>
<reference evidence="1 2" key="1">
    <citation type="journal article" date="2010" name="Stand. Genomic Sci.">
        <title>Complete genome sequence of Desulfarculus baarsii type strain (2st14).</title>
        <authorList>
            <person name="Sun H."/>
            <person name="Spring S."/>
            <person name="Lapidus A."/>
            <person name="Davenport K."/>
            <person name="Del Rio T.G."/>
            <person name="Tice H."/>
            <person name="Nolan M."/>
            <person name="Copeland A."/>
            <person name="Cheng J.F."/>
            <person name="Lucas S."/>
            <person name="Tapia R."/>
            <person name="Goodwin L."/>
            <person name="Pitluck S."/>
            <person name="Ivanova N."/>
            <person name="Pagani I."/>
            <person name="Mavromatis K."/>
            <person name="Ovchinnikova G."/>
            <person name="Pati A."/>
            <person name="Chen A."/>
            <person name="Palaniappan K."/>
            <person name="Hauser L."/>
            <person name="Chang Y.J."/>
            <person name="Jeffries C.D."/>
            <person name="Detter J.C."/>
            <person name="Han C."/>
            <person name="Rohde M."/>
            <person name="Brambilla E."/>
            <person name="Goker M."/>
            <person name="Woyke T."/>
            <person name="Bristow J."/>
            <person name="Eisen J.A."/>
            <person name="Markowitz V."/>
            <person name="Hugenholtz P."/>
            <person name="Kyrpides N.C."/>
            <person name="Klenk H.P."/>
            <person name="Land M."/>
        </authorList>
    </citation>
    <scope>NUCLEOTIDE SEQUENCE [LARGE SCALE GENOMIC DNA]</scope>
    <source>
        <strain evidence="2">ATCC 33931 / DSM 2075 / LMG 7858 / VKM B-1802 / 2st14</strain>
    </source>
</reference>
<accession>E1QDG3</accession>